<feature type="signal peptide" evidence="1">
    <location>
        <begin position="1"/>
        <end position="18"/>
    </location>
</feature>
<dbReference type="AlphaFoldDB" id="A0A9P0FGU9"/>
<feature type="chain" id="PRO_5040277225" evidence="1">
    <location>
        <begin position="19"/>
        <end position="169"/>
    </location>
</feature>
<sequence>MRFTSAVLVFLVFGASQASWMKDVVSPEGLKFGTGFVAKLQDNGNVNGSFLERVALKVDYGEIGVSVARNAEINDVEMSFYTNDVSEGGGNYEYQPSASQQYFAYNNHYAPSALAESQVQFQTVEAGQGNGTAAIGQETQVKRKDMIRKKQKITVAPTILTIRRYHLDK</sequence>
<name>A0A9P0FGU9_BRAAE</name>
<evidence type="ECO:0000256" key="1">
    <source>
        <dbReference type="SAM" id="SignalP"/>
    </source>
</evidence>
<evidence type="ECO:0000313" key="2">
    <source>
        <dbReference type="EMBL" id="CAH0555729.1"/>
    </source>
</evidence>
<keyword evidence="1" id="KW-0732">Signal</keyword>
<dbReference type="EMBL" id="OV121135">
    <property type="protein sequence ID" value="CAH0555729.1"/>
    <property type="molecule type" value="Genomic_DNA"/>
</dbReference>
<dbReference type="OrthoDB" id="6731531at2759"/>
<accession>A0A9P0FGU9</accession>
<keyword evidence="3" id="KW-1185">Reference proteome</keyword>
<gene>
    <name evidence="2" type="ORF">MELIAE_LOCUS7017</name>
</gene>
<organism evidence="2 3">
    <name type="scientific">Brassicogethes aeneus</name>
    <name type="common">Rape pollen beetle</name>
    <name type="synonym">Meligethes aeneus</name>
    <dbReference type="NCBI Taxonomy" id="1431903"/>
    <lineage>
        <taxon>Eukaryota</taxon>
        <taxon>Metazoa</taxon>
        <taxon>Ecdysozoa</taxon>
        <taxon>Arthropoda</taxon>
        <taxon>Hexapoda</taxon>
        <taxon>Insecta</taxon>
        <taxon>Pterygota</taxon>
        <taxon>Neoptera</taxon>
        <taxon>Endopterygota</taxon>
        <taxon>Coleoptera</taxon>
        <taxon>Polyphaga</taxon>
        <taxon>Cucujiformia</taxon>
        <taxon>Nitidulidae</taxon>
        <taxon>Meligethinae</taxon>
        <taxon>Brassicogethes</taxon>
    </lineage>
</organism>
<evidence type="ECO:0000313" key="3">
    <source>
        <dbReference type="Proteomes" id="UP001154078"/>
    </source>
</evidence>
<protein>
    <submittedName>
        <fullName evidence="2">Uncharacterized protein</fullName>
    </submittedName>
</protein>
<proteinExistence type="predicted"/>
<reference evidence="2" key="1">
    <citation type="submission" date="2021-12" db="EMBL/GenBank/DDBJ databases">
        <authorList>
            <person name="King R."/>
        </authorList>
    </citation>
    <scope>NUCLEOTIDE SEQUENCE</scope>
</reference>
<dbReference type="Proteomes" id="UP001154078">
    <property type="component" value="Chromosome 4"/>
</dbReference>